<gene>
    <name evidence="2" type="ORF">S06H3_31173</name>
</gene>
<reference evidence="2" key="1">
    <citation type="journal article" date="2014" name="Front. Microbiol.">
        <title>High frequency of phylogenetically diverse reductive dehalogenase-homologous genes in deep subseafloor sedimentary metagenomes.</title>
        <authorList>
            <person name="Kawai M."/>
            <person name="Futagami T."/>
            <person name="Toyoda A."/>
            <person name="Takaki Y."/>
            <person name="Nishi S."/>
            <person name="Hori S."/>
            <person name="Arai W."/>
            <person name="Tsubouchi T."/>
            <person name="Morono Y."/>
            <person name="Uchiyama I."/>
            <person name="Ito T."/>
            <person name="Fujiyama A."/>
            <person name="Inagaki F."/>
            <person name="Takami H."/>
        </authorList>
    </citation>
    <scope>NUCLEOTIDE SEQUENCE</scope>
    <source>
        <strain evidence="2">Expedition CK06-06</strain>
    </source>
</reference>
<comment type="caution">
    <text evidence="2">The sequence shown here is derived from an EMBL/GenBank/DDBJ whole genome shotgun (WGS) entry which is preliminary data.</text>
</comment>
<keyword evidence="1" id="KW-0472">Membrane</keyword>
<feature type="transmembrane region" description="Helical" evidence="1">
    <location>
        <begin position="83"/>
        <end position="103"/>
    </location>
</feature>
<feature type="non-terminal residue" evidence="2">
    <location>
        <position position="1"/>
    </location>
</feature>
<name>X1LKC1_9ZZZZ</name>
<sequence>VDINRMVDEWKTELDPARPEYEEMLKALEQLRDMKTETELWIGKDDYLIRQIKQDMHVPLQGTSSAMWKFYDFNEPIERSSIVAAYALAITLCGLTPQGCIIIRATRITTAAPAAKAGRSHFQKMLFAVSNALIFIIVASAKSGGTGESLREARYCLASL</sequence>
<keyword evidence="1" id="KW-0812">Transmembrane</keyword>
<dbReference type="AlphaFoldDB" id="X1LKC1"/>
<protein>
    <submittedName>
        <fullName evidence="2">Uncharacterized protein</fullName>
    </submittedName>
</protein>
<keyword evidence="1" id="KW-1133">Transmembrane helix</keyword>
<organism evidence="2">
    <name type="scientific">marine sediment metagenome</name>
    <dbReference type="NCBI Taxonomy" id="412755"/>
    <lineage>
        <taxon>unclassified sequences</taxon>
        <taxon>metagenomes</taxon>
        <taxon>ecological metagenomes</taxon>
    </lineage>
</organism>
<dbReference type="EMBL" id="BARV01018433">
    <property type="protein sequence ID" value="GAI19827.1"/>
    <property type="molecule type" value="Genomic_DNA"/>
</dbReference>
<feature type="transmembrane region" description="Helical" evidence="1">
    <location>
        <begin position="124"/>
        <end position="141"/>
    </location>
</feature>
<accession>X1LKC1</accession>
<evidence type="ECO:0000256" key="1">
    <source>
        <dbReference type="SAM" id="Phobius"/>
    </source>
</evidence>
<evidence type="ECO:0000313" key="2">
    <source>
        <dbReference type="EMBL" id="GAI19827.1"/>
    </source>
</evidence>
<proteinExistence type="predicted"/>